<dbReference type="SUPFAM" id="SSF56214">
    <property type="entry name" value="4'-phosphopantetheinyl transferase"/>
    <property type="match status" value="2"/>
</dbReference>
<organism evidence="6 7">
    <name type="scientific">Paraburkholderia caribensis</name>
    <dbReference type="NCBI Taxonomy" id="75105"/>
    <lineage>
        <taxon>Bacteria</taxon>
        <taxon>Pseudomonadati</taxon>
        <taxon>Pseudomonadota</taxon>
        <taxon>Betaproteobacteria</taxon>
        <taxon>Burkholderiales</taxon>
        <taxon>Burkholderiaceae</taxon>
        <taxon>Paraburkholderia</taxon>
    </lineage>
</organism>
<dbReference type="EMBL" id="JAYLVJ010000011">
    <property type="protein sequence ID" value="MEO1754392.1"/>
    <property type="molecule type" value="Genomic_DNA"/>
</dbReference>
<feature type="domain" description="4'-phosphopantetheinyl transferase" evidence="4">
    <location>
        <begin position="150"/>
        <end position="235"/>
    </location>
</feature>
<dbReference type="InterPro" id="IPR050559">
    <property type="entry name" value="P-Pant_transferase_sf"/>
</dbReference>
<dbReference type="InterPro" id="IPR008278">
    <property type="entry name" value="4-PPantetheinyl_Trfase_dom"/>
</dbReference>
<comment type="similarity">
    <text evidence="1">Belongs to the P-Pant transferase superfamily. Gsp/Sfp/HetI/AcpT family.</text>
</comment>
<dbReference type="GO" id="GO:0016740">
    <property type="term" value="F:transferase activity"/>
    <property type="evidence" value="ECO:0007669"/>
    <property type="project" value="UniProtKB-KW"/>
</dbReference>
<keyword evidence="7" id="KW-1185">Reference proteome</keyword>
<dbReference type="PANTHER" id="PTHR12215:SF10">
    <property type="entry name" value="L-AMINOADIPATE-SEMIALDEHYDE DEHYDROGENASE-PHOSPHOPANTETHEINYL TRANSFERASE"/>
    <property type="match status" value="1"/>
</dbReference>
<feature type="region of interest" description="Disordered" evidence="3">
    <location>
        <begin position="12"/>
        <end position="32"/>
    </location>
</feature>
<evidence type="ECO:0000256" key="1">
    <source>
        <dbReference type="ARBA" id="ARBA00010990"/>
    </source>
</evidence>
<dbReference type="Pfam" id="PF22624">
    <property type="entry name" value="AASDHPPT_N"/>
    <property type="match status" value="1"/>
</dbReference>
<evidence type="ECO:0000259" key="5">
    <source>
        <dbReference type="Pfam" id="PF22624"/>
    </source>
</evidence>
<evidence type="ECO:0000313" key="6">
    <source>
        <dbReference type="EMBL" id="MEO1754392.1"/>
    </source>
</evidence>
<evidence type="ECO:0000256" key="2">
    <source>
        <dbReference type="ARBA" id="ARBA00022679"/>
    </source>
</evidence>
<dbReference type="Pfam" id="PF01648">
    <property type="entry name" value="ACPS"/>
    <property type="match status" value="1"/>
</dbReference>
<dbReference type="PANTHER" id="PTHR12215">
    <property type="entry name" value="PHOSPHOPANTETHEINE TRANSFERASE"/>
    <property type="match status" value="1"/>
</dbReference>
<accession>A0ABV0DTE8</accession>
<comment type="caution">
    <text evidence="6">The sequence shown here is derived from an EMBL/GenBank/DDBJ whole genome shotgun (WGS) entry which is preliminary data.</text>
</comment>
<proteinExistence type="inferred from homology"/>
<protein>
    <submittedName>
        <fullName evidence="6">4'-phosphopantetheinyl transferase superfamily protein</fullName>
    </submittedName>
</protein>
<name>A0ABV0DTE8_9BURK</name>
<gene>
    <name evidence="6" type="ORF">VOI32_10685</name>
</gene>
<dbReference type="InterPro" id="IPR055066">
    <property type="entry name" value="AASDHPPT_N"/>
</dbReference>
<sequence length="267" mass="30110">MSWLIADEACQPADVDPVESTSPTPVESRLSMPSSLLTRPSTQEVHVWEWDLDARADDFERHWETLSEEERERANRFRFERHRRRYVAGRGELRQLLGRYVGLAPSAITLGYGSDGKPFCANQPAEWRICFNLSHSENAAALAVSNGFEVGIDVEQFRTIEESLPLEVFSARERAQFAALRDAERQDVFFESWARKEACLKALGTGFILPPTHFEFDLSIHGDTTPRLVGGEAEEATHWRICALSSRPGCAGAVAARRTNWSIVKMN</sequence>
<dbReference type="RefSeq" id="WP_233445364.1">
    <property type="nucleotide sequence ID" value="NZ_CP015958.1"/>
</dbReference>
<feature type="compositionally biased region" description="Polar residues" evidence="3">
    <location>
        <begin position="19"/>
        <end position="32"/>
    </location>
</feature>
<dbReference type="Proteomes" id="UP001462961">
    <property type="component" value="Unassembled WGS sequence"/>
</dbReference>
<evidence type="ECO:0000259" key="4">
    <source>
        <dbReference type="Pfam" id="PF01648"/>
    </source>
</evidence>
<evidence type="ECO:0000313" key="7">
    <source>
        <dbReference type="Proteomes" id="UP001462961"/>
    </source>
</evidence>
<evidence type="ECO:0000256" key="3">
    <source>
        <dbReference type="SAM" id="MobiDB-lite"/>
    </source>
</evidence>
<reference evidence="6 7" key="1">
    <citation type="submission" date="2024-01" db="EMBL/GenBank/DDBJ databases">
        <title>The diversity of rhizobia nodulating Mimosa spp. in eleven states of Brazil covering several biomes is determined by host plant, location, and edaphic factors.</title>
        <authorList>
            <person name="Rouws L."/>
            <person name="Barauna A."/>
            <person name="Beukes C."/>
            <person name="De Faria S.M."/>
            <person name="Gross E."/>
            <person name="Dos Reis Junior F.B."/>
            <person name="Simon M."/>
            <person name="Maluk M."/>
            <person name="Odee D.W."/>
            <person name="Kenicer G."/>
            <person name="Young J.P.W."/>
            <person name="Reis V.M."/>
            <person name="Zilli J."/>
            <person name="James E.K."/>
        </authorList>
    </citation>
    <scope>NUCLEOTIDE SEQUENCE [LARGE SCALE GENOMIC DNA]</scope>
    <source>
        <strain evidence="6 7">JHI1651</strain>
    </source>
</reference>
<dbReference type="Gene3D" id="3.90.470.20">
    <property type="entry name" value="4'-phosphopantetheinyl transferase domain"/>
    <property type="match status" value="2"/>
</dbReference>
<keyword evidence="2 6" id="KW-0808">Transferase</keyword>
<dbReference type="InterPro" id="IPR037143">
    <property type="entry name" value="4-PPantetheinyl_Trfase_dom_sf"/>
</dbReference>
<feature type="domain" description="4'-phosphopantetheinyl transferase N-terminal" evidence="5">
    <location>
        <begin position="55"/>
        <end position="144"/>
    </location>
</feature>